<gene>
    <name evidence="2" type="ORF">UFOPK2399_00798</name>
</gene>
<dbReference type="PROSITE" id="PS50093">
    <property type="entry name" value="PKD"/>
    <property type="match status" value="1"/>
</dbReference>
<dbReference type="CDD" id="cd00085">
    <property type="entry name" value="HNHc"/>
    <property type="match status" value="1"/>
</dbReference>
<feature type="domain" description="PKD" evidence="1">
    <location>
        <begin position="119"/>
        <end position="191"/>
    </location>
</feature>
<dbReference type="InterPro" id="IPR000601">
    <property type="entry name" value="PKD_dom"/>
</dbReference>
<dbReference type="InterPro" id="IPR003615">
    <property type="entry name" value="HNH_nuc"/>
</dbReference>
<dbReference type="InterPro" id="IPR013783">
    <property type="entry name" value="Ig-like_fold"/>
</dbReference>
<dbReference type="Gene3D" id="2.60.40.10">
    <property type="entry name" value="Immunoglobulins"/>
    <property type="match status" value="1"/>
</dbReference>
<dbReference type="Pfam" id="PF18911">
    <property type="entry name" value="PKD_4"/>
    <property type="match status" value="1"/>
</dbReference>
<accession>A0A6J6P6L1</accession>
<evidence type="ECO:0000313" key="2">
    <source>
        <dbReference type="EMBL" id="CAB4692198.1"/>
    </source>
</evidence>
<evidence type="ECO:0000259" key="1">
    <source>
        <dbReference type="PROSITE" id="PS50093"/>
    </source>
</evidence>
<sequence length="379" mass="39536">MRLMLAGAIACLGFGVAFAMPSIAATKHAGRAADAPPGATALCKDGTYSFSLTHSGTCSSHGGVAVWLDGSGGSTTTTPVTTSPATTSTTTDALAPHCQPTQGNPLLTYGPGLAIFYPFAYAYTGTLTTATIDYGDGSKANLPMPIPSALQLQHTYATNGTYTATLSCVDSSGRQASTSVSFAITTAKNTTPGAAPTTTTLTTTVASVPPKITTIPAHKVSSTPSSVGFGAGRAFGHRTRTSSCRLSSLPDRRCSPGAYYPSLTKTLLCSSSFHTSAIRHVTESEKHEVEREYGMAAKPYGSKVEIDHIVPLEIGGSNEITNLFPEAASAAPGYHVKDKLENRLHSAVCSGQMSLRNAQRQIAMNWERLYRQVFGVSPA</sequence>
<dbReference type="AlphaFoldDB" id="A0A6J6P6L1"/>
<organism evidence="2">
    <name type="scientific">freshwater metagenome</name>
    <dbReference type="NCBI Taxonomy" id="449393"/>
    <lineage>
        <taxon>unclassified sequences</taxon>
        <taxon>metagenomes</taxon>
        <taxon>ecological metagenomes</taxon>
    </lineage>
</organism>
<name>A0A6J6P6L1_9ZZZZ</name>
<dbReference type="Pfam" id="PF12587">
    <property type="entry name" value="DUF3761"/>
    <property type="match status" value="1"/>
</dbReference>
<proteinExistence type="predicted"/>
<dbReference type="EMBL" id="CAEZXP010000001">
    <property type="protein sequence ID" value="CAB4692198.1"/>
    <property type="molecule type" value="Genomic_DNA"/>
</dbReference>
<protein>
    <submittedName>
        <fullName evidence="2">Unannotated protein</fullName>
    </submittedName>
</protein>
<dbReference type="InterPro" id="IPR022236">
    <property type="entry name" value="DUF3761"/>
</dbReference>
<reference evidence="2" key="1">
    <citation type="submission" date="2020-05" db="EMBL/GenBank/DDBJ databases">
        <authorList>
            <person name="Chiriac C."/>
            <person name="Salcher M."/>
            <person name="Ghai R."/>
            <person name="Kavagutti S V."/>
        </authorList>
    </citation>
    <scope>NUCLEOTIDE SEQUENCE</scope>
</reference>
<dbReference type="SUPFAM" id="SSF49299">
    <property type="entry name" value="PKD domain"/>
    <property type="match status" value="1"/>
</dbReference>
<dbReference type="InterPro" id="IPR035986">
    <property type="entry name" value="PKD_dom_sf"/>
</dbReference>